<evidence type="ECO:0000313" key="4">
    <source>
        <dbReference type="Proteomes" id="UP000550508"/>
    </source>
</evidence>
<dbReference type="InterPro" id="IPR036188">
    <property type="entry name" value="FAD/NAD-bd_sf"/>
</dbReference>
<dbReference type="PRINTS" id="PR00469">
    <property type="entry name" value="PNDRDTASEII"/>
</dbReference>
<dbReference type="SUPFAM" id="SSF46548">
    <property type="entry name" value="alpha-helical ferredoxin"/>
    <property type="match status" value="1"/>
</dbReference>
<dbReference type="InterPro" id="IPR028261">
    <property type="entry name" value="DPD_II"/>
</dbReference>
<dbReference type="RefSeq" id="WP_113279856.1">
    <property type="nucleotide sequence ID" value="NZ_JABUMX010000003.1"/>
</dbReference>
<dbReference type="Pfam" id="PF07992">
    <property type="entry name" value="Pyr_redox_2"/>
    <property type="match status" value="1"/>
</dbReference>
<dbReference type="PANTHER" id="PTHR42783:SF3">
    <property type="entry name" value="GLUTAMATE SYNTHASE [NADPH] SMALL CHAIN-RELATED"/>
    <property type="match status" value="1"/>
</dbReference>
<protein>
    <submittedName>
        <fullName evidence="3">NAD(P)-dependent oxidoreductase</fullName>
    </submittedName>
</protein>
<reference evidence="3 4" key="1">
    <citation type="submission" date="2020-05" db="EMBL/GenBank/DDBJ databases">
        <authorList>
            <person name="Kim M.K."/>
        </authorList>
    </citation>
    <scope>NUCLEOTIDE SEQUENCE [LARGE SCALE GENOMIC DNA]</scope>
    <source>
        <strain evidence="3 4">BT25</strain>
    </source>
</reference>
<feature type="domain" description="FAD/NAD(P)-binding" evidence="1">
    <location>
        <begin position="145"/>
        <end position="437"/>
    </location>
</feature>
<dbReference type="Pfam" id="PF14691">
    <property type="entry name" value="Fer4_20"/>
    <property type="match status" value="1"/>
</dbReference>
<sequence>MGSIDSAIRDVRTGRLPAEDYADVFSDLHPPLTRHEAFVESDRCYFCYDAPCMNACPTGIDIPLFIREINADNPTGSAKTILSENILGGMCARVCPTETLCEQACVREIAEGKPVKIGLLQRYATDHLMANGKHPFQRAEPSGKSVAVVGAGPAGLSAAHRLAMRGHDVTIFEARPKAGGLNEYGIAAYKTPDDFAQKELDFILEIGGITIQNDKALGRDVSLDALHAGFDAVFLGIGLPSVNELGLEGEDAAGCIDAVDYISVLRQSDDLSEIAVGRDVVVIGGGMTAIDVAVQTKLLGAENVIIAYRRGPEHMNASAFEQELALKNGVIIRHWLQPRELTRNEHGEVCGITLDYTAITDGRLSVTGESITLASDQIFKAIGQAPAATLLAEAGIALSRGRISVDEEGRTSIPGIWAGGDCVADGEDLTVAAVQDGKIAAESIHRALMQKPEKVAGFVEAVMADNARATDSAHKPSHPRHVAG</sequence>
<dbReference type="EMBL" id="JABUMX010000003">
    <property type="protein sequence ID" value="NTS32862.1"/>
    <property type="molecule type" value="Genomic_DNA"/>
</dbReference>
<dbReference type="Gene3D" id="1.10.1060.10">
    <property type="entry name" value="Alpha-helical ferredoxin"/>
    <property type="match status" value="1"/>
</dbReference>
<evidence type="ECO:0000259" key="2">
    <source>
        <dbReference type="Pfam" id="PF14691"/>
    </source>
</evidence>
<proteinExistence type="predicted"/>
<dbReference type="Gene3D" id="3.50.50.60">
    <property type="entry name" value="FAD/NAD(P)-binding domain"/>
    <property type="match status" value="2"/>
</dbReference>
<dbReference type="AlphaFoldDB" id="A0A849VSB7"/>
<name>A0A849VSB7_9HYPH</name>
<dbReference type="GO" id="GO:0051536">
    <property type="term" value="F:iron-sulfur cluster binding"/>
    <property type="evidence" value="ECO:0007669"/>
    <property type="project" value="InterPro"/>
</dbReference>
<comment type="caution">
    <text evidence="3">The sequence shown here is derived from an EMBL/GenBank/DDBJ whole genome shotgun (WGS) entry which is preliminary data.</text>
</comment>
<dbReference type="InterPro" id="IPR023753">
    <property type="entry name" value="FAD/NAD-binding_dom"/>
</dbReference>
<dbReference type="InterPro" id="IPR009051">
    <property type="entry name" value="Helical_ferredxn"/>
</dbReference>
<evidence type="ECO:0000259" key="1">
    <source>
        <dbReference type="Pfam" id="PF07992"/>
    </source>
</evidence>
<organism evidence="3 4">
    <name type="scientific">Phyllobacterium pellucidum</name>
    <dbReference type="NCBI Taxonomy" id="2740464"/>
    <lineage>
        <taxon>Bacteria</taxon>
        <taxon>Pseudomonadati</taxon>
        <taxon>Pseudomonadota</taxon>
        <taxon>Alphaproteobacteria</taxon>
        <taxon>Hyphomicrobiales</taxon>
        <taxon>Phyllobacteriaceae</taxon>
        <taxon>Phyllobacterium</taxon>
    </lineage>
</organism>
<accession>A0A849VSB7</accession>
<dbReference type="PRINTS" id="PR00368">
    <property type="entry name" value="FADPNR"/>
</dbReference>
<dbReference type="GO" id="GO:0016491">
    <property type="term" value="F:oxidoreductase activity"/>
    <property type="evidence" value="ECO:0007669"/>
    <property type="project" value="InterPro"/>
</dbReference>
<dbReference type="Proteomes" id="UP000550508">
    <property type="component" value="Unassembled WGS sequence"/>
</dbReference>
<keyword evidence="4" id="KW-1185">Reference proteome</keyword>
<dbReference type="SUPFAM" id="SSF51971">
    <property type="entry name" value="Nucleotide-binding domain"/>
    <property type="match status" value="2"/>
</dbReference>
<evidence type="ECO:0000313" key="3">
    <source>
        <dbReference type="EMBL" id="NTS32862.1"/>
    </source>
</evidence>
<dbReference type="PANTHER" id="PTHR42783">
    <property type="entry name" value="GLUTAMATE SYNTHASE [NADPH] SMALL CHAIN"/>
    <property type="match status" value="1"/>
</dbReference>
<feature type="domain" description="Dihydroprymidine dehydrogenase" evidence="2">
    <location>
        <begin position="25"/>
        <end position="132"/>
    </location>
</feature>
<gene>
    <name evidence="3" type="ORF">HQ945_16510</name>
</gene>